<gene>
    <name evidence="1" type="ORF">F4W09_10550</name>
</gene>
<evidence type="ECO:0000313" key="1">
    <source>
        <dbReference type="EMBL" id="KAB1854530.1"/>
    </source>
</evidence>
<dbReference type="AlphaFoldDB" id="A0A5N4WDZ8"/>
<organism evidence="1 2">
    <name type="scientific">Acinetobacter tandoii</name>
    <dbReference type="NCBI Taxonomy" id="202954"/>
    <lineage>
        <taxon>Bacteria</taxon>
        <taxon>Pseudomonadati</taxon>
        <taxon>Pseudomonadota</taxon>
        <taxon>Gammaproteobacteria</taxon>
        <taxon>Moraxellales</taxon>
        <taxon>Moraxellaceae</taxon>
        <taxon>Acinetobacter</taxon>
    </lineage>
</organism>
<dbReference type="RefSeq" id="WP_151504767.1">
    <property type="nucleotide sequence ID" value="NZ_VXLD01000006.1"/>
</dbReference>
<comment type="caution">
    <text evidence="1">The sequence shown here is derived from an EMBL/GenBank/DDBJ whole genome shotgun (WGS) entry which is preliminary data.</text>
</comment>
<evidence type="ECO:0000313" key="2">
    <source>
        <dbReference type="Proteomes" id="UP000325788"/>
    </source>
</evidence>
<accession>A0A5N4WDZ8</accession>
<protein>
    <submittedName>
        <fullName evidence="1">DUF11 domain-containing protein</fullName>
    </submittedName>
</protein>
<dbReference type="Proteomes" id="UP000325788">
    <property type="component" value="Unassembled WGS sequence"/>
</dbReference>
<proteinExistence type="predicted"/>
<dbReference type="EMBL" id="VXLD01000006">
    <property type="protein sequence ID" value="KAB1854530.1"/>
    <property type="molecule type" value="Genomic_DNA"/>
</dbReference>
<name>A0A5N4WDZ8_9GAMM</name>
<sequence length="885" mass="94202">MFIEKKMIRNLRMAMLGLLGVTASAWVFADALVISNMAVGEYKEEGSTVVQVARSNLVQTTVIPVYNLSLKDNRTEYVRPGQAVYYHHVLTNTGNERDLYNLLGSQIAGGSFTHNNIEIYLDADRNGVADSNTPITQYSLNAGDSVALIVKAIIPSSAAVNSSSQLQLTATSTQQPSLTQNNIDTSRITDQAVLNLTKSFDKTTVVNGDIATVRLTYFNNGNNSGVVNISDLLDTAQLTYVAGNENWNGQALNAATGSNDPTGINYYLDTDGKTIRAQITNVPANAQGYIEFRVRVARTAPGEIPNLANMDYDHDGLSSTANLTTQSNTAVLTIKPVYGVVINADANSISGVDLLTKSAVSSGATVSFENYVWNTGTVADRFNLSFNSHNLPAGSVLEFYRADGVTPLFDTNNDGIIDTGTLEAGAKLPIIVKVTFPVDYVDTANTIYNIVPKAQSILDSTKTDTVQDRTSLIQSTASRLVDLINSPETTANGTGNGNVSNGGSPWKTLTAVNNKTVVFPLTVRHTGQATTYNFSADADNNFATVALPTEISSVRYFSTSTTDCSVLGAEISSTRLLNDDESQLYCAVVEIRADAQSTSQPIPIYFKVTSSNLVTSAPSNGYDVIQNAITINSNASQGGVSLEPDLRGQIAPGGSIVYSHILKPWGTSVLAATDSLSVANNRTGFTTTLYYDANNDGQLDATDPMIQNLSVVNSMILSSKAPIRIFNKVENTAYNTVGVVNTSVISLKNSVGTVLDTATDITTITRAPVRLTKLQAKDNNCDGVADSAYTSNVLPITRNTDGSGQCVLYQLTVKNLGASAISRFNFYDYTPEAMVMSKAPTCATCETGSLSAPALGQTGAIKASVAAINSNESHSLEFGVKYVGN</sequence>
<reference evidence="1 2" key="1">
    <citation type="submission" date="2019-09" db="EMBL/GenBank/DDBJ databases">
        <title>Draft genome sequence of Acinetobacter tandoii W4-4-4 isolated from environmental water sample.</title>
        <authorList>
            <person name="Wee S.K."/>
            <person name="Yan B."/>
            <person name="Mustaffa S.B."/>
            <person name="Yap E.P.H."/>
        </authorList>
    </citation>
    <scope>NUCLEOTIDE SEQUENCE [LARGE SCALE GENOMIC DNA]</scope>
    <source>
        <strain evidence="1 2">W4-4-4</strain>
    </source>
</reference>